<feature type="transmembrane region" description="Helical" evidence="9">
    <location>
        <begin position="178"/>
        <end position="196"/>
    </location>
</feature>
<evidence type="ECO:0000313" key="10">
    <source>
        <dbReference type="EMBL" id="MDQ7251241.1"/>
    </source>
</evidence>
<gene>
    <name evidence="9 10" type="primary">kdpA</name>
    <name evidence="10" type="ORF">Q8A70_26380</name>
</gene>
<dbReference type="PANTHER" id="PTHR30607:SF2">
    <property type="entry name" value="POTASSIUM-TRANSPORTING ATPASE POTASSIUM-BINDING SUBUNIT"/>
    <property type="match status" value="1"/>
</dbReference>
<dbReference type="RefSeq" id="WP_379961421.1">
    <property type="nucleotide sequence ID" value="NZ_JAUYVI010000010.1"/>
</dbReference>
<evidence type="ECO:0000256" key="4">
    <source>
        <dbReference type="ARBA" id="ARBA00022692"/>
    </source>
</evidence>
<keyword evidence="7 9" id="KW-0406">Ion transport</keyword>
<dbReference type="PIRSF" id="PIRSF001294">
    <property type="entry name" value="K_ATPaseA"/>
    <property type="match status" value="1"/>
</dbReference>
<evidence type="ECO:0000256" key="7">
    <source>
        <dbReference type="ARBA" id="ARBA00023065"/>
    </source>
</evidence>
<reference evidence="11" key="1">
    <citation type="submission" date="2023-08" db="EMBL/GenBank/DDBJ databases">
        <title>Rhodospirillaceae gen. nov., a novel taxon isolated from the Yangtze River Yuezi River estuary sludge.</title>
        <authorList>
            <person name="Ruan L."/>
        </authorList>
    </citation>
    <scope>NUCLEOTIDE SEQUENCE [LARGE SCALE GENOMIC DNA]</scope>
    <source>
        <strain evidence="11">R-7</strain>
    </source>
</reference>
<feature type="transmembrane region" description="Helical" evidence="9">
    <location>
        <begin position="391"/>
        <end position="410"/>
    </location>
</feature>
<keyword evidence="5 9" id="KW-0630">Potassium</keyword>
<feature type="transmembrane region" description="Helical" evidence="9">
    <location>
        <begin position="491"/>
        <end position="516"/>
    </location>
</feature>
<dbReference type="NCBIfam" id="TIGR00680">
    <property type="entry name" value="kdpA"/>
    <property type="match status" value="1"/>
</dbReference>
<protein>
    <recommendedName>
        <fullName evidence="9">Potassium-transporting ATPase potassium-binding subunit</fullName>
    </recommendedName>
    <alternativeName>
        <fullName evidence="9">ATP phosphohydrolase [potassium-transporting] A chain</fullName>
    </alternativeName>
    <alternativeName>
        <fullName evidence="9">Potassium-binding and translocating subunit A</fullName>
    </alternativeName>
    <alternativeName>
        <fullName evidence="9">Potassium-translocating ATPase A chain</fullName>
    </alternativeName>
</protein>
<comment type="function">
    <text evidence="9">Part of the high-affinity ATP-driven potassium transport (or Kdp) system, which catalyzes the hydrolysis of ATP coupled with the electrogenic transport of potassium into the cytoplasm. This subunit binds the extracellular potassium ions and delivers the ions to the membrane domain of KdpB through an intramembrane tunnel.</text>
</comment>
<feature type="transmembrane region" description="Helical" evidence="9">
    <location>
        <begin position="537"/>
        <end position="558"/>
    </location>
</feature>
<feature type="transmembrane region" description="Helical" evidence="9">
    <location>
        <begin position="65"/>
        <end position="85"/>
    </location>
</feature>
<dbReference type="HAMAP" id="MF_00275">
    <property type="entry name" value="KdpA"/>
    <property type="match status" value="1"/>
</dbReference>
<evidence type="ECO:0000256" key="3">
    <source>
        <dbReference type="ARBA" id="ARBA00022538"/>
    </source>
</evidence>
<dbReference type="EMBL" id="JAUYVI010000010">
    <property type="protein sequence ID" value="MDQ7251241.1"/>
    <property type="molecule type" value="Genomic_DNA"/>
</dbReference>
<keyword evidence="3 9" id="KW-0633">Potassium transport</keyword>
<dbReference type="InterPro" id="IPR004623">
    <property type="entry name" value="KdpA"/>
</dbReference>
<keyword evidence="1 9" id="KW-0813">Transport</keyword>
<comment type="similarity">
    <text evidence="9">Belongs to the KdpA family.</text>
</comment>
<evidence type="ECO:0000256" key="1">
    <source>
        <dbReference type="ARBA" id="ARBA00022448"/>
    </source>
</evidence>
<evidence type="ECO:0000256" key="6">
    <source>
        <dbReference type="ARBA" id="ARBA00022989"/>
    </source>
</evidence>
<keyword evidence="8 9" id="KW-0472">Membrane</keyword>
<evidence type="ECO:0000256" key="8">
    <source>
        <dbReference type="ARBA" id="ARBA00023136"/>
    </source>
</evidence>
<dbReference type="PANTHER" id="PTHR30607">
    <property type="entry name" value="POTASSIUM-TRANSPORTING ATPASE A CHAIN"/>
    <property type="match status" value="1"/>
</dbReference>
<organism evidence="10 11">
    <name type="scientific">Dongia sedimenti</name>
    <dbReference type="NCBI Taxonomy" id="3064282"/>
    <lineage>
        <taxon>Bacteria</taxon>
        <taxon>Pseudomonadati</taxon>
        <taxon>Pseudomonadota</taxon>
        <taxon>Alphaproteobacteria</taxon>
        <taxon>Rhodospirillales</taxon>
        <taxon>Dongiaceae</taxon>
        <taxon>Dongia</taxon>
    </lineage>
</organism>
<dbReference type="Proteomes" id="UP001230156">
    <property type="component" value="Unassembled WGS sequence"/>
</dbReference>
<keyword evidence="2 9" id="KW-1003">Cell membrane</keyword>
<comment type="subcellular location">
    <subcellularLocation>
        <location evidence="9">Cell membrane</location>
        <topology evidence="9">Multi-pass membrane protein</topology>
    </subcellularLocation>
</comment>
<accession>A0ABU0YU43</accession>
<evidence type="ECO:0000256" key="5">
    <source>
        <dbReference type="ARBA" id="ARBA00022958"/>
    </source>
</evidence>
<feature type="transmembrane region" description="Helical" evidence="9">
    <location>
        <begin position="6"/>
        <end position="27"/>
    </location>
</feature>
<feature type="transmembrane region" description="Helical" evidence="9">
    <location>
        <begin position="286"/>
        <end position="306"/>
    </location>
</feature>
<evidence type="ECO:0000256" key="2">
    <source>
        <dbReference type="ARBA" id="ARBA00022475"/>
    </source>
</evidence>
<feature type="transmembrane region" description="Helical" evidence="9">
    <location>
        <begin position="135"/>
        <end position="157"/>
    </location>
</feature>
<sequence>MTFNGWLQIALFSVVVIALTKPFGGYMTRVFAGERTLLTPVLRPIERLIYAICGVDESKEQHWTVYSVAMLLFSLAGFLSLYALMRLQAAIPLFNPAGQAAVGPDLAFNTAASFVSNTNWQSYVPEVTMSYLTQMAGLTVHNFLSAATGIALAIAFIRGFSRRSARTLGNFWVDLTRCTLYVLLPVSIVIGLFFVWQGVPQNLNAYTEATTLEGAKQVIAQGPVASQEVIKMFGTNGGGFFNANSAHPYENPNAITNFVQMVLIFAIGAALTNVFGRMVGNQKQGWAIFAAMGVLFLAGVAITYAAEAPGNPAYATMGVDQTASALQSGGNMEGKEVRFGIANSALFTVVTTDASCGAVNNMHDSLMPLAGMIPLVNIMLGEIIFGGVGSGLYGMLLFCVVAVFVAGLMVGRTPEYQGKKIEAREVKMSMLAILILPLSILGFTAIAVVIQPGLAGLQNAGPHGFSEAMYAYVSGTGNNGSAFAGLTANSLFYNTTIGLAMLIGRFAMIVPMLAVAGSLAGKKIVPPSAGTFPTTGALWVGLLVGVILIMGGLTYFPAVALGPIVEHFAMNAGNLF</sequence>
<dbReference type="Pfam" id="PF03814">
    <property type="entry name" value="KdpA"/>
    <property type="match status" value="1"/>
</dbReference>
<keyword evidence="4 9" id="KW-0812">Transmembrane</keyword>
<evidence type="ECO:0000256" key="9">
    <source>
        <dbReference type="HAMAP-Rule" id="MF_00275"/>
    </source>
</evidence>
<feature type="transmembrane region" description="Helical" evidence="9">
    <location>
        <begin position="254"/>
        <end position="274"/>
    </location>
</feature>
<feature type="transmembrane region" description="Helical" evidence="9">
    <location>
        <begin position="366"/>
        <end position="385"/>
    </location>
</feature>
<comment type="caution">
    <text evidence="10">The sequence shown here is derived from an EMBL/GenBank/DDBJ whole genome shotgun (WGS) entry which is preliminary data.</text>
</comment>
<feature type="transmembrane region" description="Helical" evidence="9">
    <location>
        <begin position="339"/>
        <end position="359"/>
    </location>
</feature>
<comment type="subunit">
    <text evidence="9">The system is composed of three essential subunits: KdpA, KdpB and KdpC.</text>
</comment>
<evidence type="ECO:0000313" key="11">
    <source>
        <dbReference type="Proteomes" id="UP001230156"/>
    </source>
</evidence>
<proteinExistence type="inferred from homology"/>
<feature type="transmembrane region" description="Helical" evidence="9">
    <location>
        <begin position="431"/>
        <end position="450"/>
    </location>
</feature>
<keyword evidence="11" id="KW-1185">Reference proteome</keyword>
<keyword evidence="6 9" id="KW-1133">Transmembrane helix</keyword>
<name>A0ABU0YU43_9PROT</name>